<evidence type="ECO:0000256" key="1">
    <source>
        <dbReference type="ARBA" id="ARBA00004790"/>
    </source>
</evidence>
<dbReference type="Proteomes" id="UP000070483">
    <property type="component" value="Unassembled WGS sequence"/>
</dbReference>
<keyword evidence="2 6" id="KW-0436">Ligase</keyword>
<comment type="caution">
    <text evidence="9">The sequence shown here is derived from an EMBL/GenBank/DDBJ whole genome shotgun (WGS) entry which is preliminary data.</text>
</comment>
<evidence type="ECO:0000256" key="2">
    <source>
        <dbReference type="ARBA" id="ARBA00022598"/>
    </source>
</evidence>
<dbReference type="NCBIfam" id="TIGR00552">
    <property type="entry name" value="nadE"/>
    <property type="match status" value="1"/>
</dbReference>
<dbReference type="Pfam" id="PF02540">
    <property type="entry name" value="NAD_synthase"/>
    <property type="match status" value="1"/>
</dbReference>
<dbReference type="PANTHER" id="PTHR23090:SF9">
    <property type="entry name" value="GLUTAMINE-DEPENDENT NAD(+) SYNTHETASE"/>
    <property type="match status" value="1"/>
</dbReference>
<dbReference type="CDD" id="cd00553">
    <property type="entry name" value="NAD_synthase"/>
    <property type="match status" value="1"/>
</dbReference>
<keyword evidence="10" id="KW-1185">Reference proteome</keyword>
<dbReference type="STRING" id="157687.HMPREF3180_01897"/>
<proteinExistence type="inferred from homology"/>
<dbReference type="EC" id="6.3.1.5" evidence="7"/>
<dbReference type="PATRIC" id="fig|157687.3.peg.1894"/>
<keyword evidence="3 6" id="KW-0547">Nucleotide-binding</keyword>
<dbReference type="InterPro" id="IPR014729">
    <property type="entry name" value="Rossmann-like_a/b/a_fold"/>
</dbReference>
<sequence>MKNEKEKVIEWIKKYFEENGKNCKAVVGISGGTDSSVVTALCVAALGRENVIGVLMPKGMQHDIDYSKKLVEFLKIKHYEINVEKPVNELKELISQQTGVNPDEFDAYKTNQPARIRMAVLYGISAIVGGRVANTCNLSEDFVGYSTKFGDAAGDFSPISDFTKTEVRKLGAELGLPEMFLKKVPEDGMSGKSDEEKLGFSYEVLDEYIRTGNISDLRIKEKIDYLHKINLHKILPMPSYKKGEK</sequence>
<dbReference type="InterPro" id="IPR022310">
    <property type="entry name" value="NAD/GMP_synthase"/>
</dbReference>
<comment type="catalytic activity">
    <reaction evidence="7">
        <text>deamido-NAD(+) + NH4(+) + ATP = AMP + diphosphate + NAD(+) + H(+)</text>
        <dbReference type="Rhea" id="RHEA:21188"/>
        <dbReference type="ChEBI" id="CHEBI:15378"/>
        <dbReference type="ChEBI" id="CHEBI:28938"/>
        <dbReference type="ChEBI" id="CHEBI:30616"/>
        <dbReference type="ChEBI" id="CHEBI:33019"/>
        <dbReference type="ChEBI" id="CHEBI:57540"/>
        <dbReference type="ChEBI" id="CHEBI:58437"/>
        <dbReference type="ChEBI" id="CHEBI:456215"/>
        <dbReference type="EC" id="6.3.1.5"/>
    </reaction>
</comment>
<protein>
    <recommendedName>
        <fullName evidence="7">NH(3)-dependent NAD(+) synthetase</fullName>
        <ecNumber evidence="7">6.3.1.5</ecNumber>
    </recommendedName>
</protein>
<evidence type="ECO:0000256" key="7">
    <source>
        <dbReference type="RuleBase" id="RU003812"/>
    </source>
</evidence>
<dbReference type="GO" id="GO:0005737">
    <property type="term" value="C:cytoplasm"/>
    <property type="evidence" value="ECO:0007669"/>
    <property type="project" value="InterPro"/>
</dbReference>
<comment type="pathway">
    <text evidence="1">Cofactor biosynthesis; NAD(+) biosynthesis.</text>
</comment>
<dbReference type="Gene3D" id="3.40.50.620">
    <property type="entry name" value="HUPs"/>
    <property type="match status" value="1"/>
</dbReference>
<dbReference type="UniPathway" id="UPA00253">
    <property type="reaction ID" value="UER00333"/>
</dbReference>
<name>A0A134A035_9FUSO</name>
<organism evidence="9 10">
    <name type="scientific">Leptotrichia wadei</name>
    <dbReference type="NCBI Taxonomy" id="157687"/>
    <lineage>
        <taxon>Bacteria</taxon>
        <taxon>Fusobacteriati</taxon>
        <taxon>Fusobacteriota</taxon>
        <taxon>Fusobacteriia</taxon>
        <taxon>Fusobacteriales</taxon>
        <taxon>Leptotrichiaceae</taxon>
        <taxon>Leptotrichia</taxon>
    </lineage>
</organism>
<accession>A0A134A035</accession>
<feature type="domain" description="NAD/GMP synthase" evidence="8">
    <location>
        <begin position="6"/>
        <end position="215"/>
    </location>
</feature>
<reference evidence="10" key="1">
    <citation type="submission" date="2016-01" db="EMBL/GenBank/DDBJ databases">
        <authorList>
            <person name="Mitreva M."/>
            <person name="Pepin K.H."/>
            <person name="Mihindukulasuriya K.A."/>
            <person name="Fulton R."/>
            <person name="Fronick C."/>
            <person name="O'Laughlin M."/>
            <person name="Miner T."/>
            <person name="Herter B."/>
            <person name="Rosa B.A."/>
            <person name="Cordes M."/>
            <person name="Tomlinson C."/>
            <person name="Wollam A."/>
            <person name="Palsikar V.B."/>
            <person name="Mardis E.R."/>
            <person name="Wilson R.K."/>
        </authorList>
    </citation>
    <scope>NUCLEOTIDE SEQUENCE [LARGE SCALE GENOMIC DNA]</scope>
    <source>
        <strain evidence="10">KA00185</strain>
    </source>
</reference>
<dbReference type="GO" id="GO:0008795">
    <property type="term" value="F:NAD+ synthase activity"/>
    <property type="evidence" value="ECO:0007669"/>
    <property type="project" value="UniProtKB-EC"/>
</dbReference>
<dbReference type="GO" id="GO:0009435">
    <property type="term" value="P:NAD+ biosynthetic process"/>
    <property type="evidence" value="ECO:0007669"/>
    <property type="project" value="UniProtKB-UniPathway"/>
</dbReference>
<dbReference type="InterPro" id="IPR003694">
    <property type="entry name" value="NAD_synthase"/>
</dbReference>
<dbReference type="GO" id="GO:0004359">
    <property type="term" value="F:glutaminase activity"/>
    <property type="evidence" value="ECO:0007669"/>
    <property type="project" value="InterPro"/>
</dbReference>
<evidence type="ECO:0000256" key="3">
    <source>
        <dbReference type="ARBA" id="ARBA00022741"/>
    </source>
</evidence>
<dbReference type="GO" id="GO:0003952">
    <property type="term" value="F:NAD+ synthase (glutamine-hydrolyzing) activity"/>
    <property type="evidence" value="ECO:0007669"/>
    <property type="project" value="InterPro"/>
</dbReference>
<dbReference type="PANTHER" id="PTHR23090">
    <property type="entry name" value="NH 3 /GLUTAMINE-DEPENDENT NAD + SYNTHETASE"/>
    <property type="match status" value="1"/>
</dbReference>
<dbReference type="RefSeq" id="WP_060918452.1">
    <property type="nucleotide sequence ID" value="NZ_KQ960108.1"/>
</dbReference>
<evidence type="ECO:0000256" key="5">
    <source>
        <dbReference type="ARBA" id="ARBA00023027"/>
    </source>
</evidence>
<dbReference type="GO" id="GO:0005524">
    <property type="term" value="F:ATP binding"/>
    <property type="evidence" value="ECO:0007669"/>
    <property type="project" value="UniProtKB-KW"/>
</dbReference>
<keyword evidence="4 6" id="KW-0067">ATP-binding</keyword>
<evidence type="ECO:0000256" key="6">
    <source>
        <dbReference type="RuleBase" id="RU003811"/>
    </source>
</evidence>
<evidence type="ECO:0000313" key="10">
    <source>
        <dbReference type="Proteomes" id="UP000070483"/>
    </source>
</evidence>
<comment type="similarity">
    <text evidence="6">Belongs to the NAD synthetase family.</text>
</comment>
<dbReference type="SUPFAM" id="SSF52402">
    <property type="entry name" value="Adenine nucleotide alpha hydrolases-like"/>
    <property type="match status" value="1"/>
</dbReference>
<dbReference type="EMBL" id="LSDD01000146">
    <property type="protein sequence ID" value="KXB61028.1"/>
    <property type="molecule type" value="Genomic_DNA"/>
</dbReference>
<evidence type="ECO:0000259" key="8">
    <source>
        <dbReference type="Pfam" id="PF02540"/>
    </source>
</evidence>
<dbReference type="OrthoDB" id="9803818at2"/>
<dbReference type="AlphaFoldDB" id="A0A134A035"/>
<evidence type="ECO:0000256" key="4">
    <source>
        <dbReference type="ARBA" id="ARBA00022840"/>
    </source>
</evidence>
<keyword evidence="5 6" id="KW-0520">NAD</keyword>
<gene>
    <name evidence="9" type="ORF">HMPREF3180_01897</name>
</gene>
<evidence type="ECO:0000313" key="9">
    <source>
        <dbReference type="EMBL" id="KXB61028.1"/>
    </source>
</evidence>